<reference evidence="2" key="1">
    <citation type="submission" date="2020-10" db="EMBL/GenBank/DDBJ databases">
        <title>Genome Sequence of Monilinia vaccinii-corymbosi Sheds Light on Mummy Berry Disease Infection of Blueberry and Mating Type.</title>
        <authorList>
            <person name="Yow A.G."/>
            <person name="Zhang Y."/>
            <person name="Bansal K."/>
            <person name="Eacker S.M."/>
            <person name="Sullivan S."/>
            <person name="Liachko I."/>
            <person name="Cubeta M.A."/>
            <person name="Rollins J.A."/>
            <person name="Ashrafi H."/>
        </authorList>
    </citation>
    <scope>NUCLEOTIDE SEQUENCE</scope>
    <source>
        <strain evidence="2">RL-1</strain>
    </source>
</reference>
<organism evidence="2 3">
    <name type="scientific">Monilinia vaccinii-corymbosi</name>
    <dbReference type="NCBI Taxonomy" id="61207"/>
    <lineage>
        <taxon>Eukaryota</taxon>
        <taxon>Fungi</taxon>
        <taxon>Dikarya</taxon>
        <taxon>Ascomycota</taxon>
        <taxon>Pezizomycotina</taxon>
        <taxon>Leotiomycetes</taxon>
        <taxon>Helotiales</taxon>
        <taxon>Sclerotiniaceae</taxon>
        <taxon>Monilinia</taxon>
    </lineage>
</organism>
<dbReference type="SUPFAM" id="SSF47616">
    <property type="entry name" value="GST C-terminal domain-like"/>
    <property type="match status" value="1"/>
</dbReference>
<evidence type="ECO:0000313" key="2">
    <source>
        <dbReference type="EMBL" id="QSZ30234.1"/>
    </source>
</evidence>
<dbReference type="Proteomes" id="UP000672032">
    <property type="component" value="Chromosome 1"/>
</dbReference>
<evidence type="ECO:0000313" key="3">
    <source>
        <dbReference type="Proteomes" id="UP000672032"/>
    </source>
</evidence>
<protein>
    <recommendedName>
        <fullName evidence="1">Glutathione S-transferase UstS-like C-terminal domain-containing protein</fullName>
    </recommendedName>
</protein>
<proteinExistence type="predicted"/>
<sequence>MPIYEYGEKEGGEKCWEDAKPIVRELGELLEAKGGPFIEGDTPSYPDFFIVATLQMLKRIDAKILARLVEMEGALGKLHKACGPWLKRDDY</sequence>
<keyword evidence="3" id="KW-1185">Reference proteome</keyword>
<dbReference type="EMBL" id="CP063405">
    <property type="protein sequence ID" value="QSZ30234.1"/>
    <property type="molecule type" value="Genomic_DNA"/>
</dbReference>
<dbReference type="Gene3D" id="1.20.1050.10">
    <property type="match status" value="1"/>
</dbReference>
<dbReference type="OrthoDB" id="4951845at2759"/>
<name>A0A8A3P305_9HELO</name>
<feature type="domain" description="Glutathione S-transferase UstS-like C-terminal" evidence="1">
    <location>
        <begin position="9"/>
        <end position="85"/>
    </location>
</feature>
<dbReference type="AlphaFoldDB" id="A0A8A3P305"/>
<dbReference type="InterPro" id="IPR054416">
    <property type="entry name" value="GST_UstS-like_C"/>
</dbReference>
<accession>A0A8A3P305</accession>
<evidence type="ECO:0000259" key="1">
    <source>
        <dbReference type="Pfam" id="PF22041"/>
    </source>
</evidence>
<dbReference type="Pfam" id="PF22041">
    <property type="entry name" value="GST_C_7"/>
    <property type="match status" value="1"/>
</dbReference>
<gene>
    <name evidence="2" type="ORF">DSL72_004756</name>
</gene>
<dbReference type="InterPro" id="IPR036282">
    <property type="entry name" value="Glutathione-S-Trfase_C_sf"/>
</dbReference>